<keyword evidence="2" id="KW-0472">Membrane</keyword>
<feature type="transmembrane region" description="Helical" evidence="2">
    <location>
        <begin position="153"/>
        <end position="174"/>
    </location>
</feature>
<keyword evidence="4" id="KW-1185">Reference proteome</keyword>
<sequence>MSEQFRVVFSGFKPGTDSQAATEQLAAKLKVSAQKVADFTTGKPLFGPADKQKCLKQAKLLAVYGIQSKLQSQSQPVAGSDTAQNAANERVFDALDYITSSLIRIEEKLDELEQRIDGKQVKDEQHEEDEWEDEPLFSELELDSEPPKRSKKLLYILLSLLVLLLVVLGISLAFPELVPV</sequence>
<dbReference type="EMBL" id="JXYA01000001">
    <property type="protein sequence ID" value="KJZ13398.1"/>
    <property type="molecule type" value="Genomic_DNA"/>
</dbReference>
<evidence type="ECO:0000313" key="4">
    <source>
        <dbReference type="Proteomes" id="UP000033452"/>
    </source>
</evidence>
<evidence type="ECO:0000313" key="3">
    <source>
        <dbReference type="EMBL" id="KJZ13398.1"/>
    </source>
</evidence>
<protein>
    <submittedName>
        <fullName evidence="3">Uncharacterized protein</fullName>
    </submittedName>
</protein>
<keyword evidence="2" id="KW-0812">Transmembrane</keyword>
<feature type="region of interest" description="Disordered" evidence="1">
    <location>
        <begin position="119"/>
        <end position="143"/>
    </location>
</feature>
<proteinExistence type="predicted"/>
<comment type="caution">
    <text evidence="3">The sequence shown here is derived from an EMBL/GenBank/DDBJ whole genome shotgun (WGS) entry which is preliminary data.</text>
</comment>
<dbReference type="Proteomes" id="UP000033452">
    <property type="component" value="Unassembled WGS sequence"/>
</dbReference>
<dbReference type="OrthoDB" id="6315884at2"/>
<feature type="compositionally biased region" description="Acidic residues" evidence="1">
    <location>
        <begin position="126"/>
        <end position="143"/>
    </location>
</feature>
<dbReference type="RefSeq" id="WP_046002988.1">
    <property type="nucleotide sequence ID" value="NZ_JXYA01000001.1"/>
</dbReference>
<evidence type="ECO:0000256" key="2">
    <source>
        <dbReference type="SAM" id="Phobius"/>
    </source>
</evidence>
<dbReference type="PATRIC" id="fig|43658.5.peg.86"/>
<dbReference type="AlphaFoldDB" id="A0A0F4R092"/>
<organism evidence="3 4">
    <name type="scientific">Pseudoalteromonas rubra</name>
    <dbReference type="NCBI Taxonomy" id="43658"/>
    <lineage>
        <taxon>Bacteria</taxon>
        <taxon>Pseudomonadati</taxon>
        <taxon>Pseudomonadota</taxon>
        <taxon>Gammaproteobacteria</taxon>
        <taxon>Alteromonadales</taxon>
        <taxon>Pseudoalteromonadaceae</taxon>
        <taxon>Pseudoalteromonas</taxon>
    </lineage>
</organism>
<keyword evidence="2" id="KW-1133">Transmembrane helix</keyword>
<evidence type="ECO:0000256" key="1">
    <source>
        <dbReference type="SAM" id="MobiDB-lite"/>
    </source>
</evidence>
<gene>
    <name evidence="3" type="ORF">TW77_00420</name>
</gene>
<name>A0A0F4R092_9GAMM</name>
<accession>A0A0F4R092</accession>
<reference evidence="3 4" key="1">
    <citation type="journal article" date="2015" name="BMC Genomics">
        <title>Genome mining reveals unlocked bioactive potential of marine Gram-negative bacteria.</title>
        <authorList>
            <person name="Machado H."/>
            <person name="Sonnenschein E.C."/>
            <person name="Melchiorsen J."/>
            <person name="Gram L."/>
        </authorList>
    </citation>
    <scope>NUCLEOTIDE SEQUENCE [LARGE SCALE GENOMIC DNA]</scope>
    <source>
        <strain evidence="3 4">S2471</strain>
    </source>
</reference>